<dbReference type="Gene3D" id="3.40.50.261">
    <property type="entry name" value="Succinyl-CoA synthetase domains"/>
    <property type="match status" value="2"/>
</dbReference>
<reference evidence="5 6" key="1">
    <citation type="submission" date="2013-03" db="EMBL/GenBank/DDBJ databases">
        <title>Salinisphaera dokdonensis CL-ES53 Genome Sequencing.</title>
        <authorList>
            <person name="Li C."/>
            <person name="Lai Q."/>
            <person name="Shao Z."/>
        </authorList>
    </citation>
    <scope>NUCLEOTIDE SEQUENCE [LARGE SCALE GENOMIC DNA]</scope>
    <source>
        <strain evidence="5 6">CL-ES53</strain>
    </source>
</reference>
<evidence type="ECO:0000259" key="4">
    <source>
        <dbReference type="PROSITE" id="PS51186"/>
    </source>
</evidence>
<dbReference type="PROSITE" id="PS51186">
    <property type="entry name" value="GNAT"/>
    <property type="match status" value="1"/>
</dbReference>
<keyword evidence="1" id="KW-0436">Ligase</keyword>
<organism evidence="5 6">
    <name type="scientific">Salinisphaera dokdonensis CL-ES53</name>
    <dbReference type="NCBI Taxonomy" id="1304272"/>
    <lineage>
        <taxon>Bacteria</taxon>
        <taxon>Pseudomonadati</taxon>
        <taxon>Pseudomonadota</taxon>
        <taxon>Gammaproteobacteria</taxon>
        <taxon>Salinisphaerales</taxon>
        <taxon>Salinisphaeraceae</taxon>
        <taxon>Salinisphaera</taxon>
    </lineage>
</organism>
<feature type="domain" description="N-acetyltransferase" evidence="4">
    <location>
        <begin position="616"/>
        <end position="771"/>
    </location>
</feature>
<dbReference type="PANTHER" id="PTHR43334:SF1">
    <property type="entry name" value="3-HYDROXYPROPIONATE--COA LIGASE [ADP-FORMING]"/>
    <property type="match status" value="1"/>
</dbReference>
<evidence type="ECO:0000256" key="1">
    <source>
        <dbReference type="ARBA" id="ARBA00022598"/>
    </source>
</evidence>
<keyword evidence="2" id="KW-0547">Nucleotide-binding</keyword>
<accession>A0ABV2B4K1</accession>
<keyword evidence="6" id="KW-1185">Reference proteome</keyword>
<dbReference type="EMBL" id="APND01000005">
    <property type="protein sequence ID" value="MES1930555.1"/>
    <property type="molecule type" value="Genomic_DNA"/>
</dbReference>
<dbReference type="InterPro" id="IPR032875">
    <property type="entry name" value="Succ_CoA_lig_flav_dom"/>
</dbReference>
<dbReference type="InterPro" id="IPR016181">
    <property type="entry name" value="Acyl_CoA_acyltransferase"/>
</dbReference>
<evidence type="ECO:0000313" key="6">
    <source>
        <dbReference type="Proteomes" id="UP001460888"/>
    </source>
</evidence>
<dbReference type="Pfam" id="PF00583">
    <property type="entry name" value="Acetyltransf_1"/>
    <property type="match status" value="1"/>
</dbReference>
<dbReference type="PANTHER" id="PTHR43334">
    <property type="entry name" value="ACETATE--COA LIGASE [ADP-FORMING]"/>
    <property type="match status" value="1"/>
</dbReference>
<evidence type="ECO:0000313" key="5">
    <source>
        <dbReference type="EMBL" id="MES1930555.1"/>
    </source>
</evidence>
<sequence>MTLRNIDALFHAEGVAIFGEPDSEAQQQLVRNIEASVDADKRCHVVSRAGLSQLSEFKPALAVVLDARWGTAARIGRLGENGCRAVLWVSDDRISGNALRAAQPYNLRLLGSRSAGIFQTRAGHNFSTLPLAPRPGKVALITQSQSLAAAALDWALGRNIGFSWMACSGSEADIDAADLLDYAALDPRTRAVVLQVGHIRSPRKFMSAARAAARVKPVLVLQTRRAVDDGPKGPDPARSAAFARAGLVECENLGGLFDGLAAMELLPTVGSNRIAVLANGDGACALGTDAMFRHQIEPARLSSDNRDALLKAAPKASNLGVSIDLGRSSIEHTIAALECATDDANIDAVLFVHSPVAGQPHEPMVDAIADTKFAGHLMTVWLGLHTAQPARRSSARARLATFASADEAVRAVRYRARYHFTRELLTATPPPDPTVTADVDGLRERLTMLSSNGVEWLSSDEAAHLLTAYGIAGEMPAETDVQVRVRVYRHDELGMVMSVRDEALGIAPAYGFAPLDALLARRMLEGASAGRLRGTRAAFEALAQALVRLGKMVVDLPSLSGLDVRVAAGPRGRLQAPSDSLIEITGNPLPARDRLAMSPYPARMRHIVSLRNDTRYIVRAIRPSDEPAVLDLLESLSPDEIRLRFFNFIRHFSHDMAARITQVDYDREVSLVVSRYDTPDSLAGMGTLICDPDGTEAEFAILVHHDHAGVGLGRHLLDCLLRQASARDIDTVYGDVLAQNKPMLKLARSLGFKVKLNIEDSSSVRVEIPAANYAREKN</sequence>
<dbReference type="Gene3D" id="3.40.630.30">
    <property type="match status" value="1"/>
</dbReference>
<dbReference type="Proteomes" id="UP001460888">
    <property type="component" value="Unassembled WGS sequence"/>
</dbReference>
<comment type="caution">
    <text evidence="5">The sequence shown here is derived from an EMBL/GenBank/DDBJ whole genome shotgun (WGS) entry which is preliminary data.</text>
</comment>
<dbReference type="Gene3D" id="3.30.470.20">
    <property type="entry name" value="ATP-grasp fold, B domain"/>
    <property type="match status" value="1"/>
</dbReference>
<dbReference type="InterPro" id="IPR016102">
    <property type="entry name" value="Succinyl-CoA_synth-like"/>
</dbReference>
<dbReference type="InterPro" id="IPR051538">
    <property type="entry name" value="Acyl-CoA_Synth/Transferase"/>
</dbReference>
<dbReference type="SUPFAM" id="SSF55729">
    <property type="entry name" value="Acyl-CoA N-acyltransferases (Nat)"/>
    <property type="match status" value="1"/>
</dbReference>
<protein>
    <submittedName>
        <fullName evidence="5">Acyl-CoA synthetase (NDP forming)</fullName>
    </submittedName>
</protein>
<name>A0ABV2B4K1_9GAMM</name>
<dbReference type="SUPFAM" id="SSF52210">
    <property type="entry name" value="Succinyl-CoA synthetase domains"/>
    <property type="match status" value="2"/>
</dbReference>
<dbReference type="RefSeq" id="WP_353112865.1">
    <property type="nucleotide sequence ID" value="NZ_APND01000005.1"/>
</dbReference>
<gene>
    <name evidence="5" type="ORF">SADO_14934</name>
</gene>
<dbReference type="InterPro" id="IPR000182">
    <property type="entry name" value="GNAT_dom"/>
</dbReference>
<evidence type="ECO:0000256" key="3">
    <source>
        <dbReference type="ARBA" id="ARBA00022840"/>
    </source>
</evidence>
<keyword evidence="3" id="KW-0067">ATP-binding</keyword>
<proteinExistence type="predicted"/>
<evidence type="ECO:0000256" key="2">
    <source>
        <dbReference type="ARBA" id="ARBA00022741"/>
    </source>
</evidence>
<dbReference type="Pfam" id="PF13607">
    <property type="entry name" value="Succ_CoA_lig"/>
    <property type="match status" value="1"/>
</dbReference>